<dbReference type="GO" id="GO:0015171">
    <property type="term" value="F:amino acid transmembrane transporter activity"/>
    <property type="evidence" value="ECO:0007669"/>
    <property type="project" value="TreeGrafter"/>
</dbReference>
<dbReference type="GO" id="GO:0016020">
    <property type="term" value="C:membrane"/>
    <property type="evidence" value="ECO:0007669"/>
    <property type="project" value="UniProtKB-SubCell"/>
</dbReference>
<evidence type="ECO:0000259" key="8">
    <source>
        <dbReference type="Pfam" id="PF00324"/>
    </source>
</evidence>
<name>A0A0F7SI18_PHARH</name>
<feature type="domain" description="Amino acid permease/ SLC12A" evidence="8">
    <location>
        <begin position="66"/>
        <end position="515"/>
    </location>
</feature>
<evidence type="ECO:0000256" key="5">
    <source>
        <dbReference type="ARBA" id="ARBA00023136"/>
    </source>
</evidence>
<feature type="transmembrane region" description="Helical" evidence="7">
    <location>
        <begin position="288"/>
        <end position="307"/>
    </location>
</feature>
<feature type="transmembrane region" description="Helical" evidence="7">
    <location>
        <begin position="175"/>
        <end position="194"/>
    </location>
</feature>
<feature type="compositionally biased region" description="Basic and acidic residues" evidence="6">
    <location>
        <begin position="14"/>
        <end position="25"/>
    </location>
</feature>
<keyword evidence="3 7" id="KW-0812">Transmembrane</keyword>
<accession>A0A0F7SI18</accession>
<feature type="transmembrane region" description="Helical" evidence="7">
    <location>
        <begin position="244"/>
        <end position="267"/>
    </location>
</feature>
<evidence type="ECO:0000313" key="9">
    <source>
        <dbReference type="EMBL" id="CDZ96914.1"/>
    </source>
</evidence>
<dbReference type="AlphaFoldDB" id="A0A0F7SI18"/>
<evidence type="ECO:0000256" key="4">
    <source>
        <dbReference type="ARBA" id="ARBA00022989"/>
    </source>
</evidence>
<feature type="transmembrane region" description="Helical" evidence="7">
    <location>
        <begin position="91"/>
        <end position="114"/>
    </location>
</feature>
<dbReference type="Pfam" id="PF00324">
    <property type="entry name" value="AA_permease"/>
    <property type="match status" value="1"/>
</dbReference>
<feature type="transmembrane region" description="Helical" evidence="7">
    <location>
        <begin position="460"/>
        <end position="483"/>
    </location>
</feature>
<feature type="transmembrane region" description="Helical" evidence="7">
    <location>
        <begin position="415"/>
        <end position="440"/>
    </location>
</feature>
<comment type="subcellular location">
    <subcellularLocation>
        <location evidence="1">Membrane</location>
        <topology evidence="1">Multi-pass membrane protein</topology>
    </subcellularLocation>
</comment>
<keyword evidence="4 7" id="KW-1133">Transmembrane helix</keyword>
<dbReference type="PANTHER" id="PTHR43341:SF3">
    <property type="entry name" value="AMINO-ACID PERMEASE PB1C11.02-RELATED"/>
    <property type="match status" value="1"/>
</dbReference>
<dbReference type="InterPro" id="IPR004841">
    <property type="entry name" value="AA-permease/SLC12A_dom"/>
</dbReference>
<dbReference type="PANTHER" id="PTHR43341">
    <property type="entry name" value="AMINO ACID PERMEASE"/>
    <property type="match status" value="1"/>
</dbReference>
<feature type="transmembrane region" description="Helical" evidence="7">
    <location>
        <begin position="134"/>
        <end position="155"/>
    </location>
</feature>
<sequence>MSYQTPHASESIELGEKSSDLKDTSEVEDILPTPVLGEETTIQSSKKKRFLGSGSNLTIRGMKSRHLTFIAIGGTIGTGIFLSAGTSVATAGAGGALCAYGLIGIFVYGVVLTLGEMSALIPGSGAFATYGDRFVSPALGFTLGWNYFLQWNLSIPSELIAASVILNYWTQTLQAWQWALVIIVPVFAFQLINVRAFGEAELWLSSIKVLLIIVFILVGLIYNWGGVIGHPGPGLSNFKDGPFFGGFAGFAQSFTYAFFSFGGCELVSLAAGETSKPHKSVPRAIKATFFRTLLFYIMTILVIGLNINHNDESLFTADSDSSVAASPITVVFKMAGFGGGVHLVNAVLLTAVLSATNSCFYASSRMLMSLAQRGHAPKVLGYVTSQGVPVPALLVVLAVSCLSFLATIWGEGVAFRWFINLTGTSSLLTWISIAFINLRFRRAWKIQGRDFLDLPFKAPFSPYLAWVAVILGALIFAGQGWAATTYDSDTLAQDIVGVYIGVVLFGGFFIAYWIYHLINFRGLPLFVPALEADFETGVVWKRGEGAIVREQDKEEKMAKERNAKPIARKWYKLLRLGRPL</sequence>
<keyword evidence="5 7" id="KW-0472">Membrane</keyword>
<proteinExistence type="predicted"/>
<evidence type="ECO:0000256" key="3">
    <source>
        <dbReference type="ARBA" id="ARBA00022692"/>
    </source>
</evidence>
<dbReference type="EMBL" id="LN483167">
    <property type="protein sequence ID" value="CDZ96914.1"/>
    <property type="molecule type" value="Genomic_DNA"/>
</dbReference>
<feature type="transmembrane region" description="Helical" evidence="7">
    <location>
        <begin position="206"/>
        <end position="224"/>
    </location>
</feature>
<keyword evidence="2" id="KW-0813">Transport</keyword>
<evidence type="ECO:0000256" key="7">
    <source>
        <dbReference type="SAM" id="Phobius"/>
    </source>
</evidence>
<dbReference type="Gene3D" id="1.20.1740.10">
    <property type="entry name" value="Amino acid/polyamine transporter I"/>
    <property type="match status" value="1"/>
</dbReference>
<feature type="region of interest" description="Disordered" evidence="6">
    <location>
        <begin position="1"/>
        <end position="25"/>
    </location>
</feature>
<organism evidence="9">
    <name type="scientific">Phaffia rhodozyma</name>
    <name type="common">Yeast</name>
    <name type="synonym">Xanthophyllomyces dendrorhous</name>
    <dbReference type="NCBI Taxonomy" id="264483"/>
    <lineage>
        <taxon>Eukaryota</taxon>
        <taxon>Fungi</taxon>
        <taxon>Dikarya</taxon>
        <taxon>Basidiomycota</taxon>
        <taxon>Agaricomycotina</taxon>
        <taxon>Tremellomycetes</taxon>
        <taxon>Cystofilobasidiales</taxon>
        <taxon>Mrakiaceae</taxon>
        <taxon>Phaffia</taxon>
    </lineage>
</organism>
<dbReference type="FunFam" id="1.20.1740.10:FF:000001">
    <property type="entry name" value="Amino acid permease"/>
    <property type="match status" value="1"/>
</dbReference>
<evidence type="ECO:0000256" key="2">
    <source>
        <dbReference type="ARBA" id="ARBA00022448"/>
    </source>
</evidence>
<feature type="transmembrane region" description="Helical" evidence="7">
    <location>
        <begin position="388"/>
        <end position="409"/>
    </location>
</feature>
<feature type="transmembrane region" description="Helical" evidence="7">
    <location>
        <begin position="67"/>
        <end position="85"/>
    </location>
</feature>
<evidence type="ECO:0000256" key="6">
    <source>
        <dbReference type="SAM" id="MobiDB-lite"/>
    </source>
</evidence>
<feature type="transmembrane region" description="Helical" evidence="7">
    <location>
        <begin position="343"/>
        <end position="363"/>
    </location>
</feature>
<feature type="transmembrane region" description="Helical" evidence="7">
    <location>
        <begin position="495"/>
        <end position="515"/>
    </location>
</feature>
<evidence type="ECO:0000256" key="1">
    <source>
        <dbReference type="ARBA" id="ARBA00004141"/>
    </source>
</evidence>
<dbReference type="InterPro" id="IPR050524">
    <property type="entry name" value="APC_YAT"/>
</dbReference>
<reference evidence="9" key="1">
    <citation type="submission" date="2014-08" db="EMBL/GenBank/DDBJ databases">
        <authorList>
            <person name="Sharma Rahul"/>
            <person name="Thines Marco"/>
        </authorList>
    </citation>
    <scope>NUCLEOTIDE SEQUENCE</scope>
</reference>
<protein>
    <submittedName>
        <fullName evidence="9">Gamma-aminobutyrate permease</fullName>
    </submittedName>
</protein>